<keyword evidence="8 11" id="KW-0411">Iron-sulfur</keyword>
<evidence type="ECO:0000256" key="11">
    <source>
        <dbReference type="HAMAP-Rule" id="MF_01010"/>
    </source>
</evidence>
<evidence type="ECO:0000256" key="10">
    <source>
        <dbReference type="ARBA" id="ARBA00059995"/>
    </source>
</evidence>
<comment type="similarity">
    <text evidence="11">Belongs to the class I-like SAM-binding methyltransferase superfamily. RNA M5U methyltransferase family. RlmD subfamily.</text>
</comment>
<dbReference type="FunFam" id="2.40.50.140:FF:000097">
    <property type="entry name" value="23S rRNA (uracil(1939)-C(5))-methyltransferase RlmD"/>
    <property type="match status" value="1"/>
</dbReference>
<evidence type="ECO:0000256" key="5">
    <source>
        <dbReference type="ARBA" id="ARBA00022691"/>
    </source>
</evidence>
<dbReference type="PROSITE" id="PS51687">
    <property type="entry name" value="SAM_MT_RNA_M5U"/>
    <property type="match status" value="1"/>
</dbReference>
<dbReference type="AlphaFoldDB" id="A0A4R8IYG1"/>
<evidence type="ECO:0000256" key="8">
    <source>
        <dbReference type="ARBA" id="ARBA00023014"/>
    </source>
</evidence>
<dbReference type="InterPro" id="IPR001566">
    <property type="entry name" value="23S_rRNA_MeTrfase_RlmD"/>
</dbReference>
<reference evidence="15 16" key="1">
    <citation type="submission" date="2019-03" db="EMBL/GenBank/DDBJ databases">
        <title>Genomic Encyclopedia of Type Strains, Phase IV (KMG-IV): sequencing the most valuable type-strain genomes for metagenomic binning, comparative biology and taxonomic classification.</title>
        <authorList>
            <person name="Goeker M."/>
        </authorList>
    </citation>
    <scope>NUCLEOTIDE SEQUENCE [LARGE SCALE GENOMIC DNA]</scope>
    <source>
        <strain evidence="15 16">DSM 16326</strain>
    </source>
</reference>
<dbReference type="CDD" id="cd02440">
    <property type="entry name" value="AdoMet_MTases"/>
    <property type="match status" value="1"/>
</dbReference>
<feature type="domain" description="TRAM" evidence="14">
    <location>
        <begin position="6"/>
        <end position="64"/>
    </location>
</feature>
<dbReference type="RefSeq" id="WP_134082300.1">
    <property type="nucleotide sequence ID" value="NZ_SOQX01000002.1"/>
</dbReference>
<dbReference type="GO" id="GO:0070475">
    <property type="term" value="P:rRNA base methylation"/>
    <property type="evidence" value="ECO:0007669"/>
    <property type="project" value="TreeGrafter"/>
</dbReference>
<comment type="caution">
    <text evidence="15">The sequence shown here is derived from an EMBL/GenBank/DDBJ whole genome shotgun (WGS) entry which is preliminary data.</text>
</comment>
<dbReference type="GO" id="GO:0051539">
    <property type="term" value="F:4 iron, 4 sulfur cluster binding"/>
    <property type="evidence" value="ECO:0007669"/>
    <property type="project" value="UniProtKB-KW"/>
</dbReference>
<dbReference type="InterPro" id="IPR030391">
    <property type="entry name" value="MeTrfase_TrmA_CS"/>
</dbReference>
<sequence>MSRKRRSLPSEPVVARIENMTQEGKGVARIAGKTVFIDDALPGEQVEFVYTRSRRNYDEGRLHQVLEAAPARIEPACDHFGLCGGCRLQHVSSEEQVRLKQQILLEDLARIGHVTPQTVLPPLTGPVWGYRNKARLGVRYVDKKEKVLVGFRERGSHFLAQLQHCKILTPPLGDKLVELGELIGRLSCYRRIPQIEVAADDEKIALVFRNLEPLTEADRALLVDYGKTTGFVIYHQPEGPESITLLYPQQATLRYSIPQFDVSLEFQPADFIQVNSDINRRMISQALQWLEPQATDRILELFCGLGNFSLPLARHGGDVVSVEGEAQLIERARANAASNGIENVRFHVANLFEPTDHEPWIRGQQYDKVLLDPPRSGAAEIVPYLAASGARRIVYVSCNPATLARDAGELVNRHGYRLQQVGMMDMFPHTAHVETMALFTKGA</sequence>
<feature type="binding site" evidence="11">
    <location>
        <position position="350"/>
    </location>
    <ligand>
        <name>S-adenosyl-L-methionine</name>
        <dbReference type="ChEBI" id="CHEBI:59789"/>
    </ligand>
</feature>
<feature type="binding site" evidence="11">
    <location>
        <position position="86"/>
    </location>
    <ligand>
        <name>[4Fe-4S] cluster</name>
        <dbReference type="ChEBI" id="CHEBI:49883"/>
    </ligand>
</feature>
<gene>
    <name evidence="11" type="primary">rlmD</name>
    <name evidence="15" type="ORF">EDC23_1361</name>
</gene>
<feature type="binding site" evidence="11 12">
    <location>
        <position position="273"/>
    </location>
    <ligand>
        <name>S-adenosyl-L-methionine</name>
        <dbReference type="ChEBI" id="CHEBI:59789"/>
    </ligand>
</feature>
<evidence type="ECO:0000256" key="9">
    <source>
        <dbReference type="ARBA" id="ARBA00052756"/>
    </source>
</evidence>
<evidence type="ECO:0000256" key="7">
    <source>
        <dbReference type="ARBA" id="ARBA00023004"/>
    </source>
</evidence>
<keyword evidence="5 11" id="KW-0949">S-adenosyl-L-methionine</keyword>
<dbReference type="NCBIfam" id="NF009639">
    <property type="entry name" value="PRK13168.1"/>
    <property type="match status" value="1"/>
</dbReference>
<dbReference type="InterPro" id="IPR029063">
    <property type="entry name" value="SAM-dependent_MTases_sf"/>
</dbReference>
<feature type="binding site" evidence="11 12">
    <location>
        <position position="302"/>
    </location>
    <ligand>
        <name>S-adenosyl-L-methionine</name>
        <dbReference type="ChEBI" id="CHEBI:59789"/>
    </ligand>
</feature>
<dbReference type="Gene3D" id="2.40.50.140">
    <property type="entry name" value="Nucleic acid-binding proteins"/>
    <property type="match status" value="1"/>
</dbReference>
<dbReference type="EC" id="2.1.1.190" evidence="11"/>
<dbReference type="Gene3D" id="3.40.50.150">
    <property type="entry name" value="Vaccinia Virus protein VP39"/>
    <property type="match status" value="1"/>
</dbReference>
<keyword evidence="16" id="KW-1185">Reference proteome</keyword>
<dbReference type="InterPro" id="IPR030390">
    <property type="entry name" value="MeTrfase_TrmA_AS"/>
</dbReference>
<feature type="active site" description="Nucleophile" evidence="11 12">
    <location>
        <position position="398"/>
    </location>
</feature>
<feature type="binding site" evidence="11 12">
    <location>
        <position position="323"/>
    </location>
    <ligand>
        <name>S-adenosyl-L-methionine</name>
        <dbReference type="ChEBI" id="CHEBI:59789"/>
    </ligand>
</feature>
<dbReference type="HAMAP" id="MF_01010">
    <property type="entry name" value="23SrRNA_methyltr_RlmD"/>
    <property type="match status" value="1"/>
</dbReference>
<evidence type="ECO:0000313" key="15">
    <source>
        <dbReference type="EMBL" id="TDY02977.1"/>
    </source>
</evidence>
<evidence type="ECO:0000256" key="3">
    <source>
        <dbReference type="ARBA" id="ARBA00022603"/>
    </source>
</evidence>
<keyword evidence="4 11" id="KW-0808">Transferase</keyword>
<evidence type="ECO:0000256" key="12">
    <source>
        <dbReference type="PROSITE-ProRule" id="PRU01024"/>
    </source>
</evidence>
<dbReference type="GO" id="GO:0070041">
    <property type="term" value="F:rRNA (uridine-C5-)-methyltransferase activity"/>
    <property type="evidence" value="ECO:0007669"/>
    <property type="project" value="UniProtKB-UniRule"/>
</dbReference>
<dbReference type="PANTHER" id="PTHR11061">
    <property type="entry name" value="RNA M5U METHYLTRANSFERASE"/>
    <property type="match status" value="1"/>
</dbReference>
<keyword evidence="3 11" id="KW-0489">Methyltransferase</keyword>
<name>A0A4R8IYG1_9GAMM</name>
<dbReference type="GO" id="GO:0005506">
    <property type="term" value="F:iron ion binding"/>
    <property type="evidence" value="ECO:0007669"/>
    <property type="project" value="UniProtKB-UniRule"/>
</dbReference>
<evidence type="ECO:0000256" key="13">
    <source>
        <dbReference type="PROSITE-ProRule" id="PRU10015"/>
    </source>
</evidence>
<dbReference type="SUPFAM" id="SSF53335">
    <property type="entry name" value="S-adenosyl-L-methionine-dependent methyltransferases"/>
    <property type="match status" value="1"/>
</dbReference>
<evidence type="ECO:0000256" key="2">
    <source>
        <dbReference type="ARBA" id="ARBA00022552"/>
    </source>
</evidence>
<evidence type="ECO:0000256" key="6">
    <source>
        <dbReference type="ARBA" id="ARBA00022723"/>
    </source>
</evidence>
<dbReference type="Pfam" id="PF05958">
    <property type="entry name" value="tRNA_U5-meth_tr"/>
    <property type="match status" value="1"/>
</dbReference>
<feature type="binding site" evidence="11">
    <location>
        <position position="165"/>
    </location>
    <ligand>
        <name>[4Fe-4S] cluster</name>
        <dbReference type="ChEBI" id="CHEBI:49883"/>
    </ligand>
</feature>
<dbReference type="PANTHER" id="PTHR11061:SF49">
    <property type="entry name" value="23S RRNA (URACIL(1939)-C(5))-METHYLTRANSFERASE RLMD"/>
    <property type="match status" value="1"/>
</dbReference>
<keyword evidence="2 11" id="KW-0698">rRNA processing</keyword>
<feature type="binding site" evidence="11">
    <location>
        <position position="77"/>
    </location>
    <ligand>
        <name>[4Fe-4S] cluster</name>
        <dbReference type="ChEBI" id="CHEBI:49883"/>
    </ligand>
</feature>
<feature type="active site" evidence="13">
    <location>
        <position position="398"/>
    </location>
</feature>
<dbReference type="PROSITE" id="PS50926">
    <property type="entry name" value="TRAM"/>
    <property type="match status" value="1"/>
</dbReference>
<dbReference type="OrthoDB" id="9804590at2"/>
<keyword evidence="6 11" id="KW-0479">Metal-binding</keyword>
<keyword evidence="1 11" id="KW-0004">4Fe-4S</keyword>
<evidence type="ECO:0000256" key="1">
    <source>
        <dbReference type="ARBA" id="ARBA00022485"/>
    </source>
</evidence>
<organism evidence="15 16">
    <name type="scientific">Thiohalophilus thiocyanatoxydans</name>
    <dbReference type="NCBI Taxonomy" id="381308"/>
    <lineage>
        <taxon>Bacteria</taxon>
        <taxon>Pseudomonadati</taxon>
        <taxon>Pseudomonadota</taxon>
        <taxon>Gammaproteobacteria</taxon>
        <taxon>Thiohalomonadales</taxon>
        <taxon>Thiohalophilaceae</taxon>
        <taxon>Thiohalophilus</taxon>
    </lineage>
</organism>
<dbReference type="GO" id="GO:0003723">
    <property type="term" value="F:RNA binding"/>
    <property type="evidence" value="ECO:0007669"/>
    <property type="project" value="InterPro"/>
</dbReference>
<dbReference type="SUPFAM" id="SSF50249">
    <property type="entry name" value="Nucleic acid-binding proteins"/>
    <property type="match status" value="1"/>
</dbReference>
<dbReference type="EMBL" id="SOQX01000002">
    <property type="protein sequence ID" value="TDY02977.1"/>
    <property type="molecule type" value="Genomic_DNA"/>
</dbReference>
<feature type="binding site" evidence="11">
    <location>
        <position position="307"/>
    </location>
    <ligand>
        <name>S-adenosyl-L-methionine</name>
        <dbReference type="ChEBI" id="CHEBI:59789"/>
    </ligand>
</feature>
<dbReference type="InterPro" id="IPR002792">
    <property type="entry name" value="TRAM_dom"/>
</dbReference>
<evidence type="ECO:0000313" key="16">
    <source>
        <dbReference type="Proteomes" id="UP000294914"/>
    </source>
</evidence>
<evidence type="ECO:0000256" key="4">
    <source>
        <dbReference type="ARBA" id="ARBA00022679"/>
    </source>
</evidence>
<proteinExistence type="inferred from homology"/>
<feature type="binding site" evidence="11">
    <location>
        <position position="83"/>
    </location>
    <ligand>
        <name>[4Fe-4S] cluster</name>
        <dbReference type="ChEBI" id="CHEBI:49883"/>
    </ligand>
</feature>
<dbReference type="InterPro" id="IPR010280">
    <property type="entry name" value="U5_MeTrfase_fam"/>
</dbReference>
<protein>
    <recommendedName>
        <fullName evidence="11">23S rRNA (uracil(1939)-C(5))-methyltransferase RlmD</fullName>
        <ecNumber evidence="11">2.1.1.190</ecNumber>
    </recommendedName>
    <alternativeName>
        <fullName evidence="11">23S rRNA(m5U1939)-methyltransferase</fullName>
    </alternativeName>
</protein>
<dbReference type="FunFam" id="3.40.50.150:FF:000009">
    <property type="entry name" value="23S rRNA (Uracil(1939)-C(5))-methyltransferase RlmD"/>
    <property type="match status" value="1"/>
</dbReference>
<comment type="catalytic activity">
    <reaction evidence="9 11">
        <text>uridine(1939) in 23S rRNA + S-adenosyl-L-methionine = 5-methyluridine(1939) in 23S rRNA + S-adenosyl-L-homocysteine + H(+)</text>
        <dbReference type="Rhea" id="RHEA:42908"/>
        <dbReference type="Rhea" id="RHEA-COMP:10278"/>
        <dbReference type="Rhea" id="RHEA-COMP:10279"/>
        <dbReference type="ChEBI" id="CHEBI:15378"/>
        <dbReference type="ChEBI" id="CHEBI:57856"/>
        <dbReference type="ChEBI" id="CHEBI:59789"/>
        <dbReference type="ChEBI" id="CHEBI:65315"/>
        <dbReference type="ChEBI" id="CHEBI:74447"/>
        <dbReference type="EC" id="2.1.1.190"/>
    </reaction>
</comment>
<dbReference type="NCBIfam" id="TIGR00479">
    <property type="entry name" value="rumA"/>
    <property type="match status" value="1"/>
</dbReference>
<dbReference type="PROSITE" id="PS01231">
    <property type="entry name" value="TRMA_2"/>
    <property type="match status" value="1"/>
</dbReference>
<comment type="function">
    <text evidence="10 11">Catalyzes the formation of 5-methyl-uridine at position 1939 (m5U1939) in 23S rRNA.</text>
</comment>
<feature type="binding site" evidence="11 12">
    <location>
        <position position="372"/>
    </location>
    <ligand>
        <name>S-adenosyl-L-methionine</name>
        <dbReference type="ChEBI" id="CHEBI:59789"/>
    </ligand>
</feature>
<keyword evidence="7 11" id="KW-0408">Iron</keyword>
<accession>A0A4R8IYG1</accession>
<dbReference type="InterPro" id="IPR012340">
    <property type="entry name" value="NA-bd_OB-fold"/>
</dbReference>
<evidence type="ECO:0000259" key="14">
    <source>
        <dbReference type="PROSITE" id="PS50926"/>
    </source>
</evidence>
<dbReference type="Gene3D" id="2.40.50.1070">
    <property type="match status" value="1"/>
</dbReference>
<dbReference type="PROSITE" id="PS01230">
    <property type="entry name" value="TRMA_1"/>
    <property type="match status" value="1"/>
</dbReference>
<dbReference type="Proteomes" id="UP000294914">
    <property type="component" value="Unassembled WGS sequence"/>
</dbReference>